<reference evidence="1" key="1">
    <citation type="submission" date="2022-10" db="EMBL/GenBank/DDBJ databases">
        <title>The complete genomes of actinobacterial strains from the NBC collection.</title>
        <authorList>
            <person name="Joergensen T.S."/>
            <person name="Alvarez Arevalo M."/>
            <person name="Sterndorff E.B."/>
            <person name="Faurdal D."/>
            <person name="Vuksanovic O."/>
            <person name="Mourched A.-S."/>
            <person name="Charusanti P."/>
            <person name="Shaw S."/>
            <person name="Blin K."/>
            <person name="Weber T."/>
        </authorList>
    </citation>
    <scope>NUCLEOTIDE SEQUENCE</scope>
    <source>
        <strain evidence="1">NBC_00222</strain>
    </source>
</reference>
<protein>
    <recommendedName>
        <fullName evidence="3">Lipoprotein</fullName>
    </recommendedName>
</protein>
<gene>
    <name evidence="1" type="ORF">OHA16_26490</name>
</gene>
<evidence type="ECO:0000313" key="1">
    <source>
        <dbReference type="EMBL" id="WUQ86191.1"/>
    </source>
</evidence>
<evidence type="ECO:0000313" key="2">
    <source>
        <dbReference type="Proteomes" id="UP001432222"/>
    </source>
</evidence>
<dbReference type="RefSeq" id="WP_328956834.1">
    <property type="nucleotide sequence ID" value="NZ_CP108110.1"/>
</dbReference>
<organism evidence="1 2">
    <name type="scientific">Kitasatospora purpeofusca</name>
    <dbReference type="NCBI Taxonomy" id="67352"/>
    <lineage>
        <taxon>Bacteria</taxon>
        <taxon>Bacillati</taxon>
        <taxon>Actinomycetota</taxon>
        <taxon>Actinomycetes</taxon>
        <taxon>Kitasatosporales</taxon>
        <taxon>Streptomycetaceae</taxon>
        <taxon>Kitasatospora</taxon>
    </lineage>
</organism>
<evidence type="ECO:0008006" key="3">
    <source>
        <dbReference type="Google" id="ProtNLM"/>
    </source>
</evidence>
<keyword evidence="2" id="KW-1185">Reference proteome</keyword>
<sequence>MPLVVVTCTMMLVSQTSQMDAHIRIGPTGKTMLPLTAVNK</sequence>
<name>A0ABZ1U7X0_9ACTN</name>
<accession>A0ABZ1U7X0</accession>
<dbReference type="Proteomes" id="UP001432222">
    <property type="component" value="Chromosome"/>
</dbReference>
<proteinExistence type="predicted"/>
<dbReference type="EMBL" id="CP108110">
    <property type="protein sequence ID" value="WUQ86191.1"/>
    <property type="molecule type" value="Genomic_DNA"/>
</dbReference>